<evidence type="ECO:0000256" key="1">
    <source>
        <dbReference type="SAM" id="MobiDB-lite"/>
    </source>
</evidence>
<reference evidence="2 4" key="2">
    <citation type="journal article" date="2013" name="Nature">
        <title>Insights into bilaterian evolution from three spiralian genomes.</title>
        <authorList>
            <person name="Simakov O."/>
            <person name="Marletaz F."/>
            <person name="Cho S.J."/>
            <person name="Edsinger-Gonzales E."/>
            <person name="Havlak P."/>
            <person name="Hellsten U."/>
            <person name="Kuo D.H."/>
            <person name="Larsson T."/>
            <person name="Lv J."/>
            <person name="Arendt D."/>
            <person name="Savage R."/>
            <person name="Osoegawa K."/>
            <person name="de Jong P."/>
            <person name="Grimwood J."/>
            <person name="Chapman J.A."/>
            <person name="Shapiro H."/>
            <person name="Aerts A."/>
            <person name="Otillar R.P."/>
            <person name="Terry A.Y."/>
            <person name="Boore J.L."/>
            <person name="Grigoriev I.V."/>
            <person name="Lindberg D.R."/>
            <person name="Seaver E.C."/>
            <person name="Weisblat D.A."/>
            <person name="Putnam N.H."/>
            <person name="Rokhsar D.S."/>
        </authorList>
    </citation>
    <scope>NUCLEOTIDE SEQUENCE</scope>
    <source>
        <strain evidence="2 4">I ESC-2004</strain>
    </source>
</reference>
<organism evidence="2">
    <name type="scientific">Capitella teleta</name>
    <name type="common">Polychaete worm</name>
    <dbReference type="NCBI Taxonomy" id="283909"/>
    <lineage>
        <taxon>Eukaryota</taxon>
        <taxon>Metazoa</taxon>
        <taxon>Spiralia</taxon>
        <taxon>Lophotrochozoa</taxon>
        <taxon>Annelida</taxon>
        <taxon>Polychaeta</taxon>
        <taxon>Sedentaria</taxon>
        <taxon>Scolecida</taxon>
        <taxon>Capitellidae</taxon>
        <taxon>Capitella</taxon>
    </lineage>
</organism>
<name>R7VEC9_CAPTE</name>
<reference evidence="4" key="1">
    <citation type="submission" date="2012-12" db="EMBL/GenBank/DDBJ databases">
        <authorList>
            <person name="Hellsten U."/>
            <person name="Grimwood J."/>
            <person name="Chapman J.A."/>
            <person name="Shapiro H."/>
            <person name="Aerts A."/>
            <person name="Otillar R.P."/>
            <person name="Terry A.Y."/>
            <person name="Boore J.L."/>
            <person name="Simakov O."/>
            <person name="Marletaz F."/>
            <person name="Cho S.-J."/>
            <person name="Edsinger-Gonzales E."/>
            <person name="Havlak P."/>
            <person name="Kuo D.-H."/>
            <person name="Larsson T."/>
            <person name="Lv J."/>
            <person name="Arendt D."/>
            <person name="Savage R."/>
            <person name="Osoegawa K."/>
            <person name="de Jong P."/>
            <person name="Lindberg D.R."/>
            <person name="Seaver E.C."/>
            <person name="Weisblat D.A."/>
            <person name="Putnam N.H."/>
            <person name="Grigoriev I.V."/>
            <person name="Rokhsar D.S."/>
        </authorList>
    </citation>
    <scope>NUCLEOTIDE SEQUENCE</scope>
    <source>
        <strain evidence="4">I ESC-2004</strain>
    </source>
</reference>
<evidence type="ECO:0000313" key="3">
    <source>
        <dbReference type="EnsemblMetazoa" id="CapteP201876"/>
    </source>
</evidence>
<feature type="region of interest" description="Disordered" evidence="1">
    <location>
        <begin position="261"/>
        <end position="282"/>
    </location>
</feature>
<dbReference type="EMBL" id="AMQN01004164">
    <property type="status" value="NOT_ANNOTATED_CDS"/>
    <property type="molecule type" value="Genomic_DNA"/>
</dbReference>
<sequence length="350" mass="38469">MRMRSRKIDDERDDNVLALLYTVYSCVQFGNSAHVRIGQKPFITDPAKTAAAKNKDINPKFRHTTPGSDIDTLNTTAPTTTAAQENSTWPIIALNETSMDNFTDFSVANVSAMANSSATANTTAKSGPNVTSTQSSVTSAPNVTSATCANVTFAHNVTSTPLNVTEDLSLFDLNANVSTEAMVADIWTTSEVTSGPNSTDLLTSDGFNTTEVDEDYDEYDDDYEYEYYDVDDDDDSTSQWYYDVDGHYSDEYEKAVANGIAKSHHEDDDEENDLNTAGFGSVPNDQQWLQHMSSKLNERPVDVGLLKNRPLDGNQDVHIGAMKTYSLSSCLACQMHRKLTHLLASQDLKV</sequence>
<reference evidence="3" key="3">
    <citation type="submission" date="2015-06" db="UniProtKB">
        <authorList>
            <consortium name="EnsemblMetazoa"/>
        </authorList>
    </citation>
    <scope>IDENTIFICATION</scope>
</reference>
<protein>
    <submittedName>
        <fullName evidence="2 3">Uncharacterized protein</fullName>
    </submittedName>
</protein>
<evidence type="ECO:0000313" key="4">
    <source>
        <dbReference type="Proteomes" id="UP000014760"/>
    </source>
</evidence>
<feature type="compositionally biased region" description="Polar residues" evidence="1">
    <location>
        <begin position="193"/>
        <end position="210"/>
    </location>
</feature>
<dbReference type="AlphaFoldDB" id="R7VEC9"/>
<evidence type="ECO:0000313" key="2">
    <source>
        <dbReference type="EMBL" id="ELU16994.1"/>
    </source>
</evidence>
<dbReference type="EMBL" id="KB292771">
    <property type="protein sequence ID" value="ELU16994.1"/>
    <property type="molecule type" value="Genomic_DNA"/>
</dbReference>
<dbReference type="EnsemblMetazoa" id="CapteT201876">
    <property type="protein sequence ID" value="CapteP201876"/>
    <property type="gene ID" value="CapteG201876"/>
</dbReference>
<dbReference type="HOGENOM" id="CLU_792842_0_0_1"/>
<feature type="region of interest" description="Disordered" evidence="1">
    <location>
        <begin position="193"/>
        <end position="213"/>
    </location>
</feature>
<keyword evidence="4" id="KW-1185">Reference proteome</keyword>
<proteinExistence type="predicted"/>
<dbReference type="Proteomes" id="UP000014760">
    <property type="component" value="Unassembled WGS sequence"/>
</dbReference>
<dbReference type="PROSITE" id="PS51257">
    <property type="entry name" value="PROKAR_LIPOPROTEIN"/>
    <property type="match status" value="1"/>
</dbReference>
<accession>R7VEC9</accession>
<gene>
    <name evidence="2" type="ORF">CAPTEDRAFT_201876</name>
</gene>